<dbReference type="PROSITE" id="PS50097">
    <property type="entry name" value="BTB"/>
    <property type="match status" value="1"/>
</dbReference>
<dbReference type="Proteomes" id="UP001307849">
    <property type="component" value="Unassembled WGS sequence"/>
</dbReference>
<comment type="caution">
    <text evidence="2">The sequence shown here is derived from an EMBL/GenBank/DDBJ whole genome shotgun (WGS) entry which is preliminary data.</text>
</comment>
<keyword evidence="3" id="KW-1185">Reference proteome</keyword>
<feature type="domain" description="BTB" evidence="1">
    <location>
        <begin position="14"/>
        <end position="73"/>
    </location>
</feature>
<dbReference type="PANTHER" id="PTHR22744:SF17">
    <property type="entry name" value="BTB DOMAIN-CONTAINING PROTEIN"/>
    <property type="match status" value="1"/>
</dbReference>
<proteinExistence type="predicted"/>
<accession>A0AAN8NAD2</accession>
<sequence length="223" mass="26092">MAFKESPLYLYSKPDVTLVVGEEEIPVHESVIAVFSEFFKAALNCGLKESHERRIEINEIEPEILTTVLNWLYRVPLTPLFNTDPQAPETMRILLFKETVQKLNSILRAFDFLQIKSGGTVYFRFLEDTVRNMGVSRPYFEPQSTRNLVILLNEAYRYGFCLTQQSFKSFLNEVYRLTYFPTENYMWSLGEGIKTLQDPDVKFLQDISVSLTNFLLEQKKTRR</sequence>
<dbReference type="AlphaFoldDB" id="A0AAN8NAD2"/>
<organism evidence="2 3">
    <name type="scientific">Arthrobotrys conoides</name>
    <dbReference type="NCBI Taxonomy" id="74498"/>
    <lineage>
        <taxon>Eukaryota</taxon>
        <taxon>Fungi</taxon>
        <taxon>Dikarya</taxon>
        <taxon>Ascomycota</taxon>
        <taxon>Pezizomycotina</taxon>
        <taxon>Orbiliomycetes</taxon>
        <taxon>Orbiliales</taxon>
        <taxon>Orbiliaceae</taxon>
        <taxon>Arthrobotrys</taxon>
    </lineage>
</organism>
<dbReference type="SMART" id="SM00225">
    <property type="entry name" value="BTB"/>
    <property type="match status" value="1"/>
</dbReference>
<dbReference type="SUPFAM" id="SSF54695">
    <property type="entry name" value="POZ domain"/>
    <property type="match status" value="1"/>
</dbReference>
<dbReference type="InterPro" id="IPR011333">
    <property type="entry name" value="SKP1/BTB/POZ_sf"/>
</dbReference>
<evidence type="ECO:0000259" key="1">
    <source>
        <dbReference type="PROSITE" id="PS50097"/>
    </source>
</evidence>
<dbReference type="Pfam" id="PF00651">
    <property type="entry name" value="BTB"/>
    <property type="match status" value="1"/>
</dbReference>
<reference evidence="2 3" key="1">
    <citation type="submission" date="2019-10" db="EMBL/GenBank/DDBJ databases">
        <authorList>
            <person name="Palmer J.M."/>
        </authorList>
    </citation>
    <scope>NUCLEOTIDE SEQUENCE [LARGE SCALE GENOMIC DNA]</scope>
    <source>
        <strain evidence="2 3">TWF506</strain>
    </source>
</reference>
<dbReference type="EMBL" id="JAVHJM010000009">
    <property type="protein sequence ID" value="KAK6506399.1"/>
    <property type="molecule type" value="Genomic_DNA"/>
</dbReference>
<dbReference type="CDD" id="cd18186">
    <property type="entry name" value="BTB_POZ_ZBTB_KLHL-like"/>
    <property type="match status" value="1"/>
</dbReference>
<protein>
    <recommendedName>
        <fullName evidence="1">BTB domain-containing protein</fullName>
    </recommendedName>
</protein>
<dbReference type="Gene3D" id="3.30.710.10">
    <property type="entry name" value="Potassium Channel Kv1.1, Chain A"/>
    <property type="match status" value="1"/>
</dbReference>
<evidence type="ECO:0000313" key="3">
    <source>
        <dbReference type="Proteomes" id="UP001307849"/>
    </source>
</evidence>
<dbReference type="InterPro" id="IPR000210">
    <property type="entry name" value="BTB/POZ_dom"/>
</dbReference>
<evidence type="ECO:0000313" key="2">
    <source>
        <dbReference type="EMBL" id="KAK6506399.1"/>
    </source>
</evidence>
<dbReference type="PANTHER" id="PTHR22744">
    <property type="entry name" value="HELIX LOOP HELIX PROTEIN 21-RELATED"/>
    <property type="match status" value="1"/>
</dbReference>
<gene>
    <name evidence="2" type="ORF">TWF506_011310</name>
</gene>
<name>A0AAN8NAD2_9PEZI</name>